<evidence type="ECO:0000256" key="1">
    <source>
        <dbReference type="SAM" id="Phobius"/>
    </source>
</evidence>
<evidence type="ECO:0000313" key="3">
    <source>
        <dbReference type="Proteomes" id="UP001500840"/>
    </source>
</evidence>
<feature type="transmembrane region" description="Helical" evidence="1">
    <location>
        <begin position="28"/>
        <end position="51"/>
    </location>
</feature>
<organism evidence="2 3">
    <name type="scientific">Novipirellula rosea</name>
    <dbReference type="NCBI Taxonomy" id="1031540"/>
    <lineage>
        <taxon>Bacteria</taxon>
        <taxon>Pseudomonadati</taxon>
        <taxon>Planctomycetota</taxon>
        <taxon>Planctomycetia</taxon>
        <taxon>Pirellulales</taxon>
        <taxon>Pirellulaceae</taxon>
        <taxon>Novipirellula</taxon>
    </lineage>
</organism>
<reference evidence="3" key="1">
    <citation type="journal article" date="2019" name="Int. J. Syst. Evol. Microbiol.">
        <title>The Global Catalogue of Microorganisms (GCM) 10K type strain sequencing project: providing services to taxonomists for standard genome sequencing and annotation.</title>
        <authorList>
            <consortium name="The Broad Institute Genomics Platform"/>
            <consortium name="The Broad Institute Genome Sequencing Center for Infectious Disease"/>
            <person name="Wu L."/>
            <person name="Ma J."/>
        </authorList>
    </citation>
    <scope>NUCLEOTIDE SEQUENCE [LARGE SCALE GENOMIC DNA]</scope>
    <source>
        <strain evidence="3">JCM 17759</strain>
    </source>
</reference>
<proteinExistence type="predicted"/>
<keyword evidence="3" id="KW-1185">Reference proteome</keyword>
<evidence type="ECO:0000313" key="2">
    <source>
        <dbReference type="EMBL" id="GAA4470803.1"/>
    </source>
</evidence>
<dbReference type="Proteomes" id="UP001500840">
    <property type="component" value="Unassembled WGS sequence"/>
</dbReference>
<keyword evidence="1" id="KW-1133">Transmembrane helix</keyword>
<sequence>MTNKSDEIADRIGGAINELDIDFSNFTLLGWMVSLMSLGIGGGAAYAACYLMVQRNGWDKAAGLVFCFSMIAVTTCSFLMLRWMLRHVGMSITKQELSEQDGIDERDLG</sequence>
<feature type="transmembrane region" description="Helical" evidence="1">
    <location>
        <begin position="63"/>
        <end position="85"/>
    </location>
</feature>
<keyword evidence="1" id="KW-0472">Membrane</keyword>
<protein>
    <submittedName>
        <fullName evidence="2">Uncharacterized protein</fullName>
    </submittedName>
</protein>
<name>A0ABP8NTQ4_9BACT</name>
<comment type="caution">
    <text evidence="2">The sequence shown here is derived from an EMBL/GenBank/DDBJ whole genome shotgun (WGS) entry which is preliminary data.</text>
</comment>
<keyword evidence="1" id="KW-0812">Transmembrane</keyword>
<accession>A0ABP8NTQ4</accession>
<dbReference type="RefSeq" id="WP_345327814.1">
    <property type="nucleotide sequence ID" value="NZ_BAABGA010000114.1"/>
</dbReference>
<gene>
    <name evidence="2" type="ORF">GCM10023156_64600</name>
</gene>
<dbReference type="EMBL" id="BAABGA010000114">
    <property type="protein sequence ID" value="GAA4470803.1"/>
    <property type="molecule type" value="Genomic_DNA"/>
</dbReference>